<feature type="transmembrane region" description="Helical" evidence="8">
    <location>
        <begin position="624"/>
        <end position="650"/>
    </location>
</feature>
<reference evidence="11 12" key="1">
    <citation type="journal article" date="2023" name="Plant Dis.">
        <title>First Report of Diplodia intermedia Causing Canker and Dieback Diseases on Apple Trees in Canada.</title>
        <authorList>
            <person name="Ellouze W."/>
            <person name="Ilyukhin E."/>
            <person name="Sulman M."/>
            <person name="Ali S."/>
        </authorList>
    </citation>
    <scope>NUCLEOTIDE SEQUENCE [LARGE SCALE GENOMIC DNA]</scope>
    <source>
        <strain evidence="11 12">M45-28</strain>
    </source>
</reference>
<dbReference type="Pfam" id="PF01545">
    <property type="entry name" value="Cation_efflux"/>
    <property type="match status" value="1"/>
</dbReference>
<comment type="caution">
    <text evidence="11">The sequence shown here is derived from an EMBL/GenBank/DDBJ whole genome shotgun (WGS) entry which is preliminary data.</text>
</comment>
<evidence type="ECO:0000256" key="1">
    <source>
        <dbReference type="ARBA" id="ARBA00004141"/>
    </source>
</evidence>
<keyword evidence="3 8" id="KW-0813">Transport</keyword>
<dbReference type="Gene3D" id="1.20.1510.10">
    <property type="entry name" value="Cation efflux protein transmembrane domain"/>
    <property type="match status" value="1"/>
</dbReference>
<keyword evidence="5 8" id="KW-1133">Transmembrane helix</keyword>
<gene>
    <name evidence="11" type="primary">MSC2</name>
    <name evidence="11" type="ORF">SLS58_003337</name>
</gene>
<dbReference type="InterPro" id="IPR027469">
    <property type="entry name" value="Cation_efflux_TMD_sf"/>
</dbReference>
<comment type="caution">
    <text evidence="8">Lacks conserved residue(s) required for the propagation of feature annotation.</text>
</comment>
<keyword evidence="4 8" id="KW-0812">Transmembrane</keyword>
<evidence type="ECO:0000256" key="4">
    <source>
        <dbReference type="ARBA" id="ARBA00022692"/>
    </source>
</evidence>
<feature type="transmembrane region" description="Helical" evidence="8">
    <location>
        <begin position="313"/>
        <end position="334"/>
    </location>
</feature>
<dbReference type="InterPro" id="IPR058533">
    <property type="entry name" value="Cation_efflux_TM"/>
</dbReference>
<keyword evidence="7 8" id="KW-0472">Membrane</keyword>
<dbReference type="PANTHER" id="PTHR45755">
    <property type="match status" value="1"/>
</dbReference>
<feature type="region of interest" description="Disordered" evidence="9">
    <location>
        <begin position="1"/>
        <end position="38"/>
    </location>
</feature>
<feature type="transmembrane region" description="Helical" evidence="8">
    <location>
        <begin position="507"/>
        <end position="525"/>
    </location>
</feature>
<evidence type="ECO:0000256" key="5">
    <source>
        <dbReference type="ARBA" id="ARBA00022989"/>
    </source>
</evidence>
<dbReference type="NCBIfam" id="TIGR01297">
    <property type="entry name" value="CDF"/>
    <property type="match status" value="1"/>
</dbReference>
<keyword evidence="8" id="KW-0256">Endoplasmic reticulum</keyword>
<keyword evidence="12" id="KW-1185">Reference proteome</keyword>
<evidence type="ECO:0000256" key="9">
    <source>
        <dbReference type="SAM" id="MobiDB-lite"/>
    </source>
</evidence>
<accession>A0ABR3TWP8</accession>
<feature type="transmembrane region" description="Helical" evidence="8">
    <location>
        <begin position="546"/>
        <end position="562"/>
    </location>
</feature>
<comment type="subcellular location">
    <subcellularLocation>
        <location evidence="8">Endoplasmic reticulum membrane</location>
        <topology evidence="8">Multi-pass membrane protein</topology>
    </subcellularLocation>
    <subcellularLocation>
        <location evidence="1">Membrane</location>
        <topology evidence="1">Multi-pass membrane protein</topology>
    </subcellularLocation>
</comment>
<feature type="compositionally biased region" description="Basic residues" evidence="9">
    <location>
        <begin position="429"/>
        <end position="446"/>
    </location>
</feature>
<organism evidence="11 12">
    <name type="scientific">Diplodia intermedia</name>
    <dbReference type="NCBI Taxonomy" id="856260"/>
    <lineage>
        <taxon>Eukaryota</taxon>
        <taxon>Fungi</taxon>
        <taxon>Dikarya</taxon>
        <taxon>Ascomycota</taxon>
        <taxon>Pezizomycotina</taxon>
        <taxon>Dothideomycetes</taxon>
        <taxon>Dothideomycetes incertae sedis</taxon>
        <taxon>Botryosphaeriales</taxon>
        <taxon>Botryosphaeriaceae</taxon>
        <taxon>Diplodia</taxon>
    </lineage>
</organism>
<evidence type="ECO:0000256" key="7">
    <source>
        <dbReference type="ARBA" id="ARBA00023136"/>
    </source>
</evidence>
<feature type="domain" description="Cation efflux protein transmembrane" evidence="10">
    <location>
        <begin position="478"/>
        <end position="598"/>
    </location>
</feature>
<feature type="transmembrane region" description="Helical" evidence="8">
    <location>
        <begin position="48"/>
        <end position="69"/>
    </location>
</feature>
<comment type="function">
    <text evidence="8">Functions as a zinc transporter.</text>
</comment>
<feature type="region of interest" description="Disordered" evidence="9">
    <location>
        <begin position="418"/>
        <end position="446"/>
    </location>
</feature>
<evidence type="ECO:0000256" key="8">
    <source>
        <dbReference type="RuleBase" id="RU369017"/>
    </source>
</evidence>
<dbReference type="InterPro" id="IPR002524">
    <property type="entry name" value="Cation_efflux"/>
</dbReference>
<proteinExistence type="inferred from homology"/>
<evidence type="ECO:0000259" key="10">
    <source>
        <dbReference type="Pfam" id="PF01545"/>
    </source>
</evidence>
<evidence type="ECO:0000256" key="6">
    <source>
        <dbReference type="ARBA" id="ARBA00023065"/>
    </source>
</evidence>
<feature type="transmembrane region" description="Helical" evidence="8">
    <location>
        <begin position="219"/>
        <end position="235"/>
    </location>
</feature>
<evidence type="ECO:0000313" key="11">
    <source>
        <dbReference type="EMBL" id="KAL1646377.1"/>
    </source>
</evidence>
<feature type="transmembrane region" description="Helical" evidence="8">
    <location>
        <begin position="340"/>
        <end position="362"/>
    </location>
</feature>
<dbReference type="SUPFAM" id="SSF161111">
    <property type="entry name" value="Cation efflux protein transmembrane domain-like"/>
    <property type="match status" value="1"/>
</dbReference>
<evidence type="ECO:0000313" key="12">
    <source>
        <dbReference type="Proteomes" id="UP001521184"/>
    </source>
</evidence>
<dbReference type="EMBL" id="JAKEKT020000016">
    <property type="protein sequence ID" value="KAL1646377.1"/>
    <property type="molecule type" value="Genomic_DNA"/>
</dbReference>
<evidence type="ECO:0000256" key="3">
    <source>
        <dbReference type="ARBA" id="ARBA00022448"/>
    </source>
</evidence>
<sequence length="747" mass="79821">MSGRPSLRPRGESDLGRPASVGPVETSSGYGFPPVGKHTDDTVPASRAVAILTGALVPLPYVLASLAFATRPQSSSPGAESDSALDRLRASVSEEAPPVHLAQPPSRSPLLETCILASGTLLLTALLAKTKPQARPLDRRRAKYADKGESARALGQIKQLAKTTLGVGLPFYAAAQLGGVRAGVVLLTAIAHGLCGANASYAAPRPLLAVRRLFQEKQLLCAYFGLGLICDMAGFSASMSAWQLVTGYLALATAIFVLPPPMPISVHTIPPPPQANGINGGLSPLIESPEKVPVALSSFSVTISPLVLSQDDITTTFVSGALLSVFTILFLSTFQTTSLFTTSTVFISLLSAVSAASFYVFARPATLRSSDKSALIAGCTSTVLTALTVPSDSWISIFADVLFPGLTYFTVTQETASAPAPHHHDHDHGHKAHNHHHAHGPHAHDKHSKFTGLLLKNVEAGGVLHSIIVEKDSRRIAYFGCLNLAFMAVQFFYGFVTGSLGLLTDSIHMFFDCAGLAVGLIAAVMSKWPSNARFPYGYGKVDTLSGFANGIFLILVSFEIILDASERIWEGHELRRLDELLVVSVLGLIVNIVGLTAMDALGSVAVIISTLLTKWNGWSGWDPLASSIIALLIFFSALPLTMGSGMRLLLCNNQQVEDALKDVLRDLNSIRGVVSYSAPRFWIEDIGAAHEREQHILGVIHVIASKTADIEDVRQRTVSFLAEKRLNVFVHVEREGDRCWCGGGQNF</sequence>
<feature type="transmembrane region" description="Helical" evidence="8">
    <location>
        <begin position="582"/>
        <end position="612"/>
    </location>
</feature>
<keyword evidence="6 8" id="KW-0406">Ion transport</keyword>
<name>A0ABR3TWP8_9PEZI</name>
<feature type="transmembrane region" description="Helical" evidence="8">
    <location>
        <begin position="476"/>
        <end position="495"/>
    </location>
</feature>
<dbReference type="PANTHER" id="PTHR45755:SF4">
    <property type="entry name" value="ZINC TRANSPORTER 7"/>
    <property type="match status" value="1"/>
</dbReference>
<evidence type="ECO:0000256" key="2">
    <source>
        <dbReference type="ARBA" id="ARBA00008873"/>
    </source>
</evidence>
<comment type="similarity">
    <text evidence="2 8">Belongs to the cation diffusion facilitator (CDF) transporter (TC 2.A.4) family. SLC30A subfamily.</text>
</comment>
<dbReference type="Proteomes" id="UP001521184">
    <property type="component" value="Unassembled WGS sequence"/>
</dbReference>
<protein>
    <recommendedName>
        <fullName evidence="8">Zinc transporter</fullName>
    </recommendedName>
</protein>
<dbReference type="InterPro" id="IPR045316">
    <property type="entry name" value="Msc2-like"/>
</dbReference>